<dbReference type="Gene3D" id="3.40.630.40">
    <property type="entry name" value="Zn-dependent exopeptidases"/>
    <property type="match status" value="1"/>
</dbReference>
<feature type="domain" description="MurNAc-LAA" evidence="3">
    <location>
        <begin position="350"/>
        <end position="499"/>
    </location>
</feature>
<gene>
    <name evidence="4" type="ORF">METZ01_LOCUS52148</name>
</gene>
<evidence type="ECO:0000259" key="3">
    <source>
        <dbReference type="SMART" id="SM00646"/>
    </source>
</evidence>
<protein>
    <recommendedName>
        <fullName evidence="3">MurNAc-LAA domain-containing protein</fullName>
    </recommendedName>
</protein>
<dbReference type="GO" id="GO:0009253">
    <property type="term" value="P:peptidoglycan catabolic process"/>
    <property type="evidence" value="ECO:0007669"/>
    <property type="project" value="InterPro"/>
</dbReference>
<evidence type="ECO:0000313" key="4">
    <source>
        <dbReference type="EMBL" id="SUZ99294.1"/>
    </source>
</evidence>
<dbReference type="Pfam" id="PF01520">
    <property type="entry name" value="Amidase_3"/>
    <property type="match status" value="1"/>
</dbReference>
<reference evidence="4" key="1">
    <citation type="submission" date="2018-05" db="EMBL/GenBank/DDBJ databases">
        <authorList>
            <person name="Lanie J.A."/>
            <person name="Ng W.-L."/>
            <person name="Kazmierczak K.M."/>
            <person name="Andrzejewski T.M."/>
            <person name="Davidsen T.M."/>
            <person name="Wayne K.J."/>
            <person name="Tettelin H."/>
            <person name="Glass J.I."/>
            <person name="Rusch D."/>
            <person name="Podicherti R."/>
            <person name="Tsui H.-C.T."/>
            <person name="Winkler M.E."/>
        </authorList>
    </citation>
    <scope>NUCLEOTIDE SEQUENCE</scope>
</reference>
<dbReference type="GO" id="GO:0008745">
    <property type="term" value="F:N-acetylmuramoyl-L-alanine amidase activity"/>
    <property type="evidence" value="ECO:0007669"/>
    <property type="project" value="InterPro"/>
</dbReference>
<dbReference type="CDD" id="cd02696">
    <property type="entry name" value="MurNAc-LAA"/>
    <property type="match status" value="1"/>
</dbReference>
<dbReference type="InterPro" id="IPR050695">
    <property type="entry name" value="N-acetylmuramoyl_amidase_3"/>
</dbReference>
<feature type="region of interest" description="Disordered" evidence="2">
    <location>
        <begin position="254"/>
        <end position="282"/>
    </location>
</feature>
<dbReference type="PANTHER" id="PTHR30404:SF0">
    <property type="entry name" value="N-ACETYLMURAMOYL-L-ALANINE AMIDASE AMIC"/>
    <property type="match status" value="1"/>
</dbReference>
<dbReference type="AlphaFoldDB" id="A0A381S771"/>
<proteinExistence type="predicted"/>
<dbReference type="InterPro" id="IPR036582">
    <property type="entry name" value="Mao_N_sf"/>
</dbReference>
<evidence type="ECO:0000256" key="1">
    <source>
        <dbReference type="ARBA" id="ARBA00022801"/>
    </source>
</evidence>
<dbReference type="SUPFAM" id="SSF53187">
    <property type="entry name" value="Zn-dependent exopeptidases"/>
    <property type="match status" value="1"/>
</dbReference>
<organism evidence="4">
    <name type="scientific">marine metagenome</name>
    <dbReference type="NCBI Taxonomy" id="408172"/>
    <lineage>
        <taxon>unclassified sequences</taxon>
        <taxon>metagenomes</taxon>
        <taxon>ecological metagenomes</taxon>
    </lineage>
</organism>
<evidence type="ECO:0000256" key="2">
    <source>
        <dbReference type="SAM" id="MobiDB-lite"/>
    </source>
</evidence>
<dbReference type="SUPFAM" id="SSF55383">
    <property type="entry name" value="Copper amine oxidase, domain N"/>
    <property type="match status" value="1"/>
</dbReference>
<dbReference type="InterPro" id="IPR012854">
    <property type="entry name" value="Cu_amine_oxidase-like_N"/>
</dbReference>
<dbReference type="GO" id="GO:0030288">
    <property type="term" value="C:outer membrane-bounded periplasmic space"/>
    <property type="evidence" value="ECO:0007669"/>
    <property type="project" value="TreeGrafter"/>
</dbReference>
<sequence>MSCQRLCVAVMVSLFVTSATTSHQTPTQELTLLSRDGTRGLPVTTINQRQMVSLADLATLFNLTVREDTLVHGVTITYQDKVVVLTSTQSLTSVEGRIISLPTPPVQTENAWFVPVEFINQVLSLLLDMPLQVRSDSSLVIVGDIRVPHIEVRYTQMDGEAQVSFEMSPPTLHTVEQEAGRIIVKFEADLLDLALPESVSDSLIMGISRAEQPNWIAVNLGSDFASHQSSLIGIGASTQLVVNILSQTAVARSVAGASGRRSEPQPPSSDTRADLSPDLDLSPAPELRTIVIDAGHGGNDTGTQGQAGLQEKDITLQVARRLREAIESRLGLRVVMTRDSDRTVRLDERAAIANNNKADLFISLHINSSVSETASGAVVYSLSLNDYGEETLSENRQSHTVPLLGGRTRNIEIVLWDLAQVTHVQDSALLAGFVDVELRRRINMNALTLQQAPFRVLVGANMPAVLVEMGFISNARQEEQLASLAFQDRVVQGLLQSVVTYRESLRDRWQTESSQRSNQPPAEEEP</sequence>
<keyword evidence="1" id="KW-0378">Hydrolase</keyword>
<dbReference type="SMART" id="SM00646">
    <property type="entry name" value="Ami_3"/>
    <property type="match status" value="1"/>
</dbReference>
<dbReference type="Pfam" id="PF07833">
    <property type="entry name" value="Cu_amine_oxidN1"/>
    <property type="match status" value="1"/>
</dbReference>
<dbReference type="Gene3D" id="3.30.457.10">
    <property type="entry name" value="Copper amine oxidase-like, N-terminal domain"/>
    <property type="match status" value="1"/>
</dbReference>
<dbReference type="EMBL" id="UINC01002688">
    <property type="protein sequence ID" value="SUZ99294.1"/>
    <property type="molecule type" value="Genomic_DNA"/>
</dbReference>
<dbReference type="InterPro" id="IPR002508">
    <property type="entry name" value="MurNAc-LAA_cat"/>
</dbReference>
<dbReference type="PANTHER" id="PTHR30404">
    <property type="entry name" value="N-ACETYLMURAMOYL-L-ALANINE AMIDASE"/>
    <property type="match status" value="1"/>
</dbReference>
<name>A0A381S771_9ZZZZ</name>
<accession>A0A381S771</accession>